<feature type="transmembrane region" description="Helical" evidence="6">
    <location>
        <begin position="42"/>
        <end position="59"/>
    </location>
</feature>
<feature type="transmembrane region" description="Helical" evidence="6">
    <location>
        <begin position="209"/>
        <end position="228"/>
    </location>
</feature>
<name>A0A017S878_ASPRC</name>
<evidence type="ECO:0000256" key="3">
    <source>
        <dbReference type="ARBA" id="ARBA00022989"/>
    </source>
</evidence>
<evidence type="ECO:0000256" key="5">
    <source>
        <dbReference type="SAM" id="MobiDB-lite"/>
    </source>
</evidence>
<feature type="transmembrane region" description="Helical" evidence="6">
    <location>
        <begin position="299"/>
        <end position="320"/>
    </location>
</feature>
<evidence type="ECO:0000256" key="4">
    <source>
        <dbReference type="ARBA" id="ARBA00023136"/>
    </source>
</evidence>
<feature type="transmembrane region" description="Helical" evidence="6">
    <location>
        <begin position="259"/>
        <end position="279"/>
    </location>
</feature>
<dbReference type="EMBL" id="KK088433">
    <property type="protein sequence ID" value="EYE93147.1"/>
    <property type="molecule type" value="Genomic_DNA"/>
</dbReference>
<gene>
    <name evidence="7" type="ORF">EURHEDRAFT_505097</name>
</gene>
<dbReference type="OrthoDB" id="196103at2759"/>
<accession>A0A017S878</accession>
<evidence type="ECO:0000256" key="1">
    <source>
        <dbReference type="ARBA" id="ARBA00004141"/>
    </source>
</evidence>
<dbReference type="Gene3D" id="1.20.1250.20">
    <property type="entry name" value="MFS general substrate transporter like domains"/>
    <property type="match status" value="1"/>
</dbReference>
<dbReference type="SUPFAM" id="SSF103473">
    <property type="entry name" value="MFS general substrate transporter"/>
    <property type="match status" value="1"/>
</dbReference>
<feature type="transmembrane region" description="Helical" evidence="6">
    <location>
        <begin position="130"/>
        <end position="155"/>
    </location>
</feature>
<dbReference type="GO" id="GO:0016020">
    <property type="term" value="C:membrane"/>
    <property type="evidence" value="ECO:0007669"/>
    <property type="project" value="UniProtKB-SubCell"/>
</dbReference>
<dbReference type="InterPro" id="IPR011701">
    <property type="entry name" value="MFS"/>
</dbReference>
<dbReference type="HOGENOM" id="CLU_030884_1_0_1"/>
<feature type="transmembrane region" description="Helical" evidence="6">
    <location>
        <begin position="167"/>
        <end position="189"/>
    </location>
</feature>
<evidence type="ECO:0000256" key="2">
    <source>
        <dbReference type="ARBA" id="ARBA00022692"/>
    </source>
</evidence>
<feature type="transmembrane region" description="Helical" evidence="6">
    <location>
        <begin position="332"/>
        <end position="354"/>
    </location>
</feature>
<dbReference type="InterPro" id="IPR036259">
    <property type="entry name" value="MFS_trans_sf"/>
</dbReference>
<keyword evidence="2 6" id="KW-0812">Transmembrane</keyword>
<proteinExistence type="predicted"/>
<feature type="transmembrane region" description="Helical" evidence="6">
    <location>
        <begin position="79"/>
        <end position="99"/>
    </location>
</feature>
<dbReference type="RefSeq" id="XP_040636835.1">
    <property type="nucleotide sequence ID" value="XM_040785827.1"/>
</dbReference>
<dbReference type="Pfam" id="PF07690">
    <property type="entry name" value="MFS_1"/>
    <property type="match status" value="1"/>
</dbReference>
<feature type="transmembrane region" description="Helical" evidence="6">
    <location>
        <begin position="440"/>
        <end position="462"/>
    </location>
</feature>
<keyword evidence="3 6" id="KW-1133">Transmembrane helix</keyword>
<dbReference type="GO" id="GO:0022857">
    <property type="term" value="F:transmembrane transporter activity"/>
    <property type="evidence" value="ECO:0007669"/>
    <property type="project" value="InterPro"/>
</dbReference>
<evidence type="ECO:0000313" key="8">
    <source>
        <dbReference type="Proteomes" id="UP000019804"/>
    </source>
</evidence>
<feature type="region of interest" description="Disordered" evidence="5">
    <location>
        <begin position="1"/>
        <end position="27"/>
    </location>
</feature>
<dbReference type="PANTHER" id="PTHR23294:SF55">
    <property type="entry name" value="TRANSPORTER, PUTATIVE (AFU_ORTHOLOGUE AFUA_1G17480)-RELATED"/>
    <property type="match status" value="1"/>
</dbReference>
<dbReference type="InterPro" id="IPR051617">
    <property type="entry name" value="UNC-93-like_regulator"/>
</dbReference>
<reference evidence="8" key="1">
    <citation type="journal article" date="2014" name="Nat. Commun.">
        <title>Genomic adaptations of the halophilic Dead Sea filamentous fungus Eurotium rubrum.</title>
        <authorList>
            <person name="Kis-Papo T."/>
            <person name="Weig A.R."/>
            <person name="Riley R."/>
            <person name="Persoh D."/>
            <person name="Salamov A."/>
            <person name="Sun H."/>
            <person name="Lipzen A."/>
            <person name="Wasser S.P."/>
            <person name="Rambold G."/>
            <person name="Grigoriev I.V."/>
            <person name="Nevo E."/>
        </authorList>
    </citation>
    <scope>NUCLEOTIDE SEQUENCE [LARGE SCALE GENOMIC DNA]</scope>
    <source>
        <strain evidence="8">CBS 135680</strain>
    </source>
</reference>
<feature type="transmembrane region" description="Helical" evidence="6">
    <location>
        <begin position="374"/>
        <end position="398"/>
    </location>
</feature>
<evidence type="ECO:0000256" key="6">
    <source>
        <dbReference type="SAM" id="Phobius"/>
    </source>
</evidence>
<evidence type="ECO:0000313" key="7">
    <source>
        <dbReference type="EMBL" id="EYE93147.1"/>
    </source>
</evidence>
<keyword evidence="4 6" id="KW-0472">Membrane</keyword>
<dbReference type="AlphaFoldDB" id="A0A017S878"/>
<dbReference type="GeneID" id="63700951"/>
<organism evidence="7 8">
    <name type="scientific">Aspergillus ruber (strain CBS 135680)</name>
    <dbReference type="NCBI Taxonomy" id="1388766"/>
    <lineage>
        <taxon>Eukaryota</taxon>
        <taxon>Fungi</taxon>
        <taxon>Dikarya</taxon>
        <taxon>Ascomycota</taxon>
        <taxon>Pezizomycotina</taxon>
        <taxon>Eurotiomycetes</taxon>
        <taxon>Eurotiomycetidae</taxon>
        <taxon>Eurotiales</taxon>
        <taxon>Aspergillaceae</taxon>
        <taxon>Aspergillus</taxon>
        <taxon>Aspergillus subgen. Aspergillus</taxon>
    </lineage>
</organism>
<dbReference type="Proteomes" id="UP000019804">
    <property type="component" value="Unassembled WGS sequence"/>
</dbReference>
<keyword evidence="8" id="KW-1185">Reference proteome</keyword>
<comment type="subcellular location">
    <subcellularLocation>
        <location evidence="1">Membrane</location>
        <topology evidence="1">Multi-pass membrane protein</topology>
    </subcellularLocation>
</comment>
<feature type="transmembrane region" description="Helical" evidence="6">
    <location>
        <begin position="410"/>
        <end position="428"/>
    </location>
</feature>
<protein>
    <submittedName>
        <fullName evidence="7">MFS general substrate transporter</fullName>
    </submittedName>
</protein>
<dbReference type="PANTHER" id="PTHR23294">
    <property type="entry name" value="ET TRANSLATION PRODUCT-RELATED"/>
    <property type="match status" value="1"/>
</dbReference>
<sequence>METESEKTPSPTINAPAPREEDASPVAKAQHQRIQFPPLDPWFQVYTISAICHCTVGMYNAMTVLGGPGMVNHTVATRAAIAIFATMAASSLSVAGPMFDRLGPRLCVLLGGWTYPLHVGSLFYCNSTGNATLVVTSGAILGVGASLVWAAQGAIVTTYVPEAQRGLAIAMFLFVLNIGGSIASLWDFLSNSYSTDTASHSAGTVSDNAHFWFLAVMCMGWMSGIWICPPSSVVRAGHLQQEARENRNWRQMLQSTSQIMSSWQVLGMIPLFFCANMFYEYQKNVVSHWTFNIRTRLLFGALYWTAQMVGGIIIAVVLDFPGVNRRARARVAWLLLFVSGIIIWGGGHAFQKWSGRHLLHELKHYVDFKGDRTYMSPVFLCILYGMYDSFWQSFCYWLMGAQSNNPTVTAILVGAYKTFQSVGGAVAWCLNANKMPEPLAMHWGLCTAALIIAIPSVLAVTLTSVKSNGNARAGLADVEQRAEVNEK</sequence>